<sequence>MPGQGKSSRAFSNAWQKTTQALTLCRQRRSGCRQVFHILKKEQLDLICLQETHITRAHRRLLINKRLGQEFISSDKVKKRGVVIYVKEKWAPKMIFKDEQGRYLAVEIQVQGEKFLVVGIYAPNEGKSDFFKRLHETLTDHLDYNMIIMGDMNGVVSTNMDKAQRLIVSKEGRLPKTFFEMTENMDLIDIWRTRNPLEREGTFFSQAMMTWTRIDQIWITSGMAPKIKKVEICPKTCSDHNALKMEMKITTTGQFRWRMNDTLFRDKEILTKAQKTLKDYFEINLRTDVEKRVIWDASKAVMRGFLIQQNSIKRKKQNEKKEKILEMIKEGERKLRTKPKSQEILREIKLYQTQYMELMNQEIEWKIKQMKQKTFESANKCGKLLAWQLKKRQKLNTVTSLEVDGKNISKPNEIRNCFLSYFKKLYTQGPQNEEDIDKFLEKYGLQSISHQSKMDLSQRISEQEIEAAIQNMQLGKSPGPDGLTSGYYKSLKEWLIQPLREVCNEILEGKKAPESWKEAYISLIPKSETEKTQLKNYRPISLLNVDYKIFADILAKRFKRVLMEKIHRDQAGFLPKRHLADNVRNVIDILEKLEVNINTKAVLIFVDAEKAFDNISWSFMRKNLHGMGVGQGFENGMAAIYSEQKAKLIVNNVVTEELKIEKGTRQGCPISPLLFISVLEVLLNMIRNDQQIKGVQVGAKHYKLRAFADDLVLTLQEPNTSTKKALEIIQQFGQVAGFKLNKQKTKVLGKNLTDMEKEKFQEETGLTVVKKVKYLGVYLTSKNLNLYKDNYEKCWSEIKRDLEIWSNLKLSMLGRIAVIKMNVLPRMLFLFQTLQILDKMECFKRWQKDISRFVWQGKKPRIKFKILTDAKERGGFALPDLKLYYEAAAFCWLKEWMLLENTDILDLEGLNNVFGWHAYLWYDKTKQHSAFKNHIVRKALFNVWMRYKDLLENKTPRWVSPVEAKAVKKLNMEVGWPKYWEILEQDGDKWKLQSYDKLKDKVQNWLQYYQVMELFKQDRKIGFQVDKSKLEIELLEPNTKNLSRMYNLLLKWNTQDETVKSAMIKWAQDIGHDIMFADWEQLWTTGVKFTACNALRENIMKMIYRWYMTPVKLAKIYHLPDNKCWKCKETEGTFYHLWWTCPKIKAFWEMIYNEIKKVLKCTFAKKPEAFLLGIVGQLVTKRDRTFFMYATTAARILIAKYWKTQDLPTLEEWQMKVMDYMTLAEMTGRIRDQRKETVEEEWRKFKSYLKDYYKLNEC</sequence>
<dbReference type="PROSITE" id="PS50878">
    <property type="entry name" value="RT_POL"/>
    <property type="match status" value="1"/>
</dbReference>
<dbReference type="CDD" id="cd09076">
    <property type="entry name" value="L1-EN"/>
    <property type="match status" value="1"/>
</dbReference>
<keyword evidence="1" id="KW-0175">Coiled coil</keyword>
<dbReference type="InterPro" id="IPR036691">
    <property type="entry name" value="Endo/exonu/phosph_ase_sf"/>
</dbReference>
<proteinExistence type="predicted"/>
<evidence type="ECO:0000256" key="1">
    <source>
        <dbReference type="SAM" id="Coils"/>
    </source>
</evidence>
<evidence type="ECO:0000313" key="3">
    <source>
        <dbReference type="Ensembl" id="ENSPMRP00000022904.1"/>
    </source>
</evidence>
<dbReference type="SUPFAM" id="SSF56672">
    <property type="entry name" value="DNA/RNA polymerases"/>
    <property type="match status" value="1"/>
</dbReference>
<dbReference type="Gene3D" id="3.60.10.10">
    <property type="entry name" value="Endonuclease/exonuclease/phosphatase"/>
    <property type="match status" value="1"/>
</dbReference>
<reference evidence="3" key="3">
    <citation type="submission" date="2025-09" db="UniProtKB">
        <authorList>
            <consortium name="Ensembl"/>
        </authorList>
    </citation>
    <scope>IDENTIFICATION</scope>
</reference>
<dbReference type="Pfam" id="PF03372">
    <property type="entry name" value="Exo_endo_phos"/>
    <property type="match status" value="1"/>
</dbReference>
<feature type="domain" description="Reverse transcriptase" evidence="2">
    <location>
        <begin position="505"/>
        <end position="779"/>
    </location>
</feature>
<dbReference type="OMA" id="DITMDIC"/>
<dbReference type="GO" id="GO:0003824">
    <property type="term" value="F:catalytic activity"/>
    <property type="evidence" value="ECO:0007669"/>
    <property type="project" value="InterPro"/>
</dbReference>
<protein>
    <recommendedName>
        <fullName evidence="2">Reverse transcriptase domain-containing protein</fullName>
    </recommendedName>
</protein>
<feature type="coiled-coil region" evidence="1">
    <location>
        <begin position="314"/>
        <end position="361"/>
    </location>
</feature>
<dbReference type="SUPFAM" id="SSF56219">
    <property type="entry name" value="DNase I-like"/>
    <property type="match status" value="1"/>
</dbReference>
<keyword evidence="4" id="KW-1185">Reference proteome</keyword>
<name>A0A670JH29_PODMU</name>
<dbReference type="GeneTree" id="ENSGT01150000286916"/>
<dbReference type="PANTHER" id="PTHR31635:SF196">
    <property type="entry name" value="REVERSE TRANSCRIPTASE DOMAIN-CONTAINING PROTEIN-RELATED"/>
    <property type="match status" value="1"/>
</dbReference>
<dbReference type="Ensembl" id="ENSPMRT00000024332.1">
    <property type="protein sequence ID" value="ENSPMRP00000022904.1"/>
    <property type="gene ID" value="ENSPMRG00000014865.1"/>
</dbReference>
<accession>A0A670JH29</accession>
<evidence type="ECO:0000259" key="2">
    <source>
        <dbReference type="PROSITE" id="PS50878"/>
    </source>
</evidence>
<reference evidence="3 4" key="1">
    <citation type="journal article" date="2019" name="Proc. Natl. Acad. Sci. U.S.A.">
        <title>Regulatory changes in pterin and carotenoid genes underlie balanced color polymorphisms in the wall lizard.</title>
        <authorList>
            <person name="Andrade P."/>
            <person name="Pinho C."/>
            <person name="Perez I de Lanuza G."/>
            <person name="Afonso S."/>
            <person name="Brejcha J."/>
            <person name="Rubin C.J."/>
            <person name="Wallerman O."/>
            <person name="Pereira P."/>
            <person name="Sabatino S.J."/>
            <person name="Bellati A."/>
            <person name="Pellitteri-Rosa D."/>
            <person name="Bosakova Z."/>
            <person name="Bunikis I."/>
            <person name="Carretero M.A."/>
            <person name="Feiner N."/>
            <person name="Marsik P."/>
            <person name="Pauperio F."/>
            <person name="Salvi D."/>
            <person name="Soler L."/>
            <person name="While G.M."/>
            <person name="Uller T."/>
            <person name="Font E."/>
            <person name="Andersson L."/>
            <person name="Carneiro M."/>
        </authorList>
    </citation>
    <scope>NUCLEOTIDE SEQUENCE</scope>
</reference>
<dbReference type="PANTHER" id="PTHR31635">
    <property type="entry name" value="REVERSE TRANSCRIPTASE DOMAIN-CONTAINING PROTEIN-RELATED"/>
    <property type="match status" value="1"/>
</dbReference>
<dbReference type="InterPro" id="IPR000477">
    <property type="entry name" value="RT_dom"/>
</dbReference>
<dbReference type="Proteomes" id="UP000472272">
    <property type="component" value="Chromosome 14"/>
</dbReference>
<reference evidence="3" key="2">
    <citation type="submission" date="2025-08" db="UniProtKB">
        <authorList>
            <consortium name="Ensembl"/>
        </authorList>
    </citation>
    <scope>IDENTIFICATION</scope>
</reference>
<dbReference type="InterPro" id="IPR005135">
    <property type="entry name" value="Endo/exonuclease/phosphatase"/>
</dbReference>
<evidence type="ECO:0000313" key="4">
    <source>
        <dbReference type="Proteomes" id="UP000472272"/>
    </source>
</evidence>
<dbReference type="Pfam" id="PF00078">
    <property type="entry name" value="RVT_1"/>
    <property type="match status" value="1"/>
</dbReference>
<dbReference type="AlphaFoldDB" id="A0A670JH29"/>
<dbReference type="CDD" id="cd01650">
    <property type="entry name" value="RT_nLTR_like"/>
    <property type="match status" value="1"/>
</dbReference>
<organism evidence="3 4">
    <name type="scientific">Podarcis muralis</name>
    <name type="common">Wall lizard</name>
    <name type="synonym">Lacerta muralis</name>
    <dbReference type="NCBI Taxonomy" id="64176"/>
    <lineage>
        <taxon>Eukaryota</taxon>
        <taxon>Metazoa</taxon>
        <taxon>Chordata</taxon>
        <taxon>Craniata</taxon>
        <taxon>Vertebrata</taxon>
        <taxon>Euteleostomi</taxon>
        <taxon>Lepidosauria</taxon>
        <taxon>Squamata</taxon>
        <taxon>Bifurcata</taxon>
        <taxon>Unidentata</taxon>
        <taxon>Episquamata</taxon>
        <taxon>Laterata</taxon>
        <taxon>Lacertibaenia</taxon>
        <taxon>Lacertidae</taxon>
        <taxon>Podarcis</taxon>
    </lineage>
</organism>
<dbReference type="InterPro" id="IPR043502">
    <property type="entry name" value="DNA/RNA_pol_sf"/>
</dbReference>